<dbReference type="InterPro" id="IPR038207">
    <property type="entry name" value="DIX_dom_sf"/>
</dbReference>
<dbReference type="STRING" id="34506.A0A090L7G3"/>
<dbReference type="OrthoDB" id="10031689at2759"/>
<dbReference type="CTD" id="36378055"/>
<evidence type="ECO:0000313" key="7">
    <source>
        <dbReference type="WormBase" id="SRAE_2000036800"/>
    </source>
</evidence>
<proteinExistence type="predicted"/>
<evidence type="ECO:0000313" key="5">
    <source>
        <dbReference type="Proteomes" id="UP000035682"/>
    </source>
</evidence>
<protein>
    <submittedName>
        <fullName evidence="4 6">DIX domain-containing protein</fullName>
    </submittedName>
</protein>
<dbReference type="AlphaFoldDB" id="A0A090L7G3"/>
<feature type="region of interest" description="Disordered" evidence="2">
    <location>
        <begin position="1"/>
        <end position="37"/>
    </location>
</feature>
<reference evidence="4 5" key="1">
    <citation type="submission" date="2014-09" db="EMBL/GenBank/DDBJ databases">
        <authorList>
            <person name="Martin A.A."/>
        </authorList>
    </citation>
    <scope>NUCLEOTIDE SEQUENCE</scope>
    <source>
        <strain evidence="5">ED321</strain>
        <strain evidence="4">ED321 Heterogonic</strain>
    </source>
</reference>
<name>A0A090L7G3_STRRB</name>
<reference evidence="6" key="2">
    <citation type="submission" date="2020-12" db="UniProtKB">
        <authorList>
            <consortium name="WormBaseParasite"/>
        </authorList>
    </citation>
    <scope>IDENTIFICATION</scope>
</reference>
<evidence type="ECO:0000256" key="2">
    <source>
        <dbReference type="SAM" id="MobiDB-lite"/>
    </source>
</evidence>
<dbReference type="GO" id="GO:0016055">
    <property type="term" value="P:Wnt signaling pathway"/>
    <property type="evidence" value="ECO:0007669"/>
    <property type="project" value="UniProtKB-KW"/>
</dbReference>
<dbReference type="InterPro" id="IPR001158">
    <property type="entry name" value="DIX"/>
</dbReference>
<accession>A0A090L7G3</accession>
<gene>
    <name evidence="4 6 7" type="ORF">SRAE_2000036800</name>
</gene>
<dbReference type="EMBL" id="LN609529">
    <property type="protein sequence ID" value="CEF65691.1"/>
    <property type="molecule type" value="Genomic_DNA"/>
</dbReference>
<dbReference type="Proteomes" id="UP000035682">
    <property type="component" value="Unplaced"/>
</dbReference>
<dbReference type="WBParaSite" id="SRAE_2000036800.1">
    <property type="protein sequence ID" value="SRAE_2000036800.1"/>
    <property type="gene ID" value="WBGene00260561"/>
</dbReference>
<evidence type="ECO:0000259" key="3">
    <source>
        <dbReference type="PROSITE" id="PS50841"/>
    </source>
</evidence>
<evidence type="ECO:0000313" key="6">
    <source>
        <dbReference type="WBParaSite" id="SRAE_2000036800.1"/>
    </source>
</evidence>
<evidence type="ECO:0000256" key="1">
    <source>
        <dbReference type="PROSITE-ProRule" id="PRU00069"/>
    </source>
</evidence>
<keyword evidence="5" id="KW-1185">Reference proteome</keyword>
<feature type="compositionally biased region" description="Low complexity" evidence="2">
    <location>
        <begin position="11"/>
        <end position="27"/>
    </location>
</feature>
<evidence type="ECO:0000313" key="4">
    <source>
        <dbReference type="EMBL" id="CEF65691.1"/>
    </source>
</evidence>
<dbReference type="Gene3D" id="2.40.240.130">
    <property type="match status" value="1"/>
</dbReference>
<dbReference type="Pfam" id="PF00778">
    <property type="entry name" value="DIX"/>
    <property type="match status" value="1"/>
</dbReference>
<dbReference type="PROSITE" id="PS50841">
    <property type="entry name" value="DIX"/>
    <property type="match status" value="1"/>
</dbReference>
<dbReference type="WormBase" id="SRAE_2000036800">
    <property type="protein sequence ID" value="SRP08716"/>
    <property type="gene ID" value="WBGene00260561"/>
</dbReference>
<feature type="compositionally biased region" description="Polar residues" evidence="2">
    <location>
        <begin position="1"/>
        <end position="10"/>
    </location>
</feature>
<dbReference type="GeneID" id="36378055"/>
<sequence>MAQSGSSQDDSPQNTQQTNSASSITSSSDHEDANTVIEKLSERIASINHESSGAFSDGDGLSDISMGNIPVLGTLKRSTGNGSQASLVTKIYYHIDDDQTPFLSEIPVPPDRCTLADFKRK</sequence>
<organism evidence="4">
    <name type="scientific">Strongyloides ratti</name>
    <name type="common">Parasitic roundworm</name>
    <dbReference type="NCBI Taxonomy" id="34506"/>
    <lineage>
        <taxon>Eukaryota</taxon>
        <taxon>Metazoa</taxon>
        <taxon>Ecdysozoa</taxon>
        <taxon>Nematoda</taxon>
        <taxon>Chromadorea</taxon>
        <taxon>Rhabditida</taxon>
        <taxon>Tylenchina</taxon>
        <taxon>Panagrolaimomorpha</taxon>
        <taxon>Strongyloidoidea</taxon>
        <taxon>Strongyloididae</taxon>
        <taxon>Strongyloides</taxon>
    </lineage>
</organism>
<keyword evidence="1" id="KW-0879">Wnt signaling pathway</keyword>
<feature type="domain" description="DIX" evidence="3">
    <location>
        <begin position="86"/>
        <end position="121"/>
    </location>
</feature>
<dbReference type="RefSeq" id="XP_024504891.1">
    <property type="nucleotide sequence ID" value="XM_024651189.1"/>
</dbReference>